<evidence type="ECO:0000256" key="21">
    <source>
        <dbReference type="PROSITE-ProRule" id="PRU00358"/>
    </source>
</evidence>
<evidence type="ECO:0000256" key="9">
    <source>
        <dbReference type="ARBA" id="ARBA00022771"/>
    </source>
</evidence>
<evidence type="ECO:0000256" key="11">
    <source>
        <dbReference type="ARBA" id="ARBA00022792"/>
    </source>
</evidence>
<dbReference type="SUPFAM" id="SSF57903">
    <property type="entry name" value="FYVE/PHD zinc finger"/>
    <property type="match status" value="1"/>
</dbReference>
<keyword evidence="11" id="KW-0999">Mitochondrion inner membrane</keyword>
<evidence type="ECO:0000256" key="1">
    <source>
        <dbReference type="ARBA" id="ARBA00000900"/>
    </source>
</evidence>
<dbReference type="PANTHER" id="PTHR14140">
    <property type="entry name" value="E3 UBIQUITIN-PROTEIN LIGASE UHRF-RELATED"/>
    <property type="match status" value="1"/>
</dbReference>
<feature type="domain" description="YDG" evidence="24">
    <location>
        <begin position="295"/>
        <end position="443"/>
    </location>
</feature>
<keyword evidence="8" id="KW-0479">Metal-binding</keyword>
<evidence type="ECO:0000256" key="5">
    <source>
        <dbReference type="ARBA" id="ARBA00012483"/>
    </source>
</evidence>
<feature type="compositionally biased region" description="Basic and acidic residues" evidence="22">
    <location>
        <begin position="115"/>
        <end position="124"/>
    </location>
</feature>
<evidence type="ECO:0000256" key="2">
    <source>
        <dbReference type="ARBA" id="ARBA00004637"/>
    </source>
</evidence>
<keyword evidence="6" id="KW-0813">Transport</keyword>
<dbReference type="InterPro" id="IPR013083">
    <property type="entry name" value="Znf_RING/FYVE/PHD"/>
</dbReference>
<feature type="compositionally biased region" description="Basic and acidic residues" evidence="22">
    <location>
        <begin position="132"/>
        <end position="146"/>
    </location>
</feature>
<dbReference type="PANTHER" id="PTHR14140:SF35">
    <property type="entry name" value="RING-TYPE E3 UBIQUITIN TRANSFERASE"/>
    <property type="match status" value="1"/>
</dbReference>
<evidence type="ECO:0000256" key="20">
    <source>
        <dbReference type="PROSITE-ProRule" id="PRU00175"/>
    </source>
</evidence>
<keyword evidence="17" id="KW-0496">Mitochondrion</keyword>
<evidence type="ECO:0000256" key="4">
    <source>
        <dbReference type="ARBA" id="ARBA00008817"/>
    </source>
</evidence>
<dbReference type="GO" id="GO:0061630">
    <property type="term" value="F:ubiquitin protein ligase activity"/>
    <property type="evidence" value="ECO:0007669"/>
    <property type="project" value="UniProtKB-EC"/>
</dbReference>
<feature type="domain" description="RING-type" evidence="23">
    <location>
        <begin position="539"/>
        <end position="595"/>
    </location>
</feature>
<evidence type="ECO:0000259" key="23">
    <source>
        <dbReference type="PROSITE" id="PS50089"/>
    </source>
</evidence>
<keyword evidence="13" id="KW-0156">Chromatin regulator</keyword>
<keyword evidence="18" id="KW-0472">Membrane</keyword>
<sequence>MGNADQRPKPGKKRSCDPTGRCMLCKTWPDEEDIIDCIICKTPWHLTCLIAIRESLALEDIGMGCPDCHDNNNPTKEEGAVVVDEATVTGGASSSSGDTIVAKIMAIQADGSLTEEEKARKRQELLSGRVAGPEKENGGKNKGKGKEKMVEGKCDALEVSDESFNCSICLKMLDRPVSTPCGHNFCLKCFQSSTRRQRNCTCPLCRNPIPSAMASQPRINLMLVFAIRKAKMLSSNASDLPSRVYEYVRNQDRPDKAYTTERAKKSGKANAASGRIFVTVPTDHFGPILAENDPERNRGVLVGDTWADRLECRQWGAHFPPIKGIAGQQDHGAQSVILSGGYEDDEDHGEWFLYTGSGGRDLSGNKRTNKDQSFDQEFKSGNESLRLSCKNGYPIRVIRSFKDKHSSYAPENGLRYDGIYRVEKCWLNVGVQGFKVCRYLFVRCDNDPAPWTSDVLGDCPRPLPVLEELKKASNVTERKESPSWDYDEADGCWKWVKPPPISKQKENTGNSGGRKRSRIIVKQAQSAAAKKRLQKQYGCPICKEVLEMPVTTPCGHNFCKSCLEGVFAGHSLVRERNAGGRPLRSKRNVLKCPSCPSDLSEYLNNLKAARILANLIVMGSGILGRAVFQAYRQALANASKSGVAQETVQNIRRASKIMAEPEARQILGVTEHSSWDEILQKYDNLFEQNAKNGSFYLQSKVHQAKECLETVYQKKAQGTMDA</sequence>
<dbReference type="Gene3D" id="1.10.287.110">
    <property type="entry name" value="DnaJ domain"/>
    <property type="match status" value="1"/>
</dbReference>
<proteinExistence type="inferred from homology"/>
<dbReference type="FunFam" id="1.10.287.110:FF:000006">
    <property type="entry name" value="Import inner membrane translocase subunit TIM16"/>
    <property type="match status" value="1"/>
</dbReference>
<dbReference type="RefSeq" id="XP_021286319.1">
    <property type="nucleotide sequence ID" value="XM_021430644.1"/>
</dbReference>
<comment type="subcellular location">
    <subcellularLocation>
        <location evidence="2">Mitochondrion inner membrane</location>
        <topology evidence="2">Peripheral membrane protein</topology>
    </subcellularLocation>
    <subcellularLocation>
        <location evidence="21">Nucleus</location>
    </subcellularLocation>
</comment>
<evidence type="ECO:0000256" key="13">
    <source>
        <dbReference type="ARBA" id="ARBA00022853"/>
    </source>
</evidence>
<evidence type="ECO:0000313" key="26">
    <source>
        <dbReference type="RefSeq" id="XP_021286319.1"/>
    </source>
</evidence>
<evidence type="ECO:0000256" key="8">
    <source>
        <dbReference type="ARBA" id="ARBA00022723"/>
    </source>
</evidence>
<evidence type="ECO:0000256" key="15">
    <source>
        <dbReference type="ARBA" id="ARBA00023010"/>
    </source>
</evidence>
<dbReference type="InterPro" id="IPR027370">
    <property type="entry name" value="Znf-RING_euk"/>
</dbReference>
<evidence type="ECO:0000256" key="22">
    <source>
        <dbReference type="SAM" id="MobiDB-lite"/>
    </source>
</evidence>
<dbReference type="GO" id="GO:0031348">
    <property type="term" value="P:negative regulation of defense response"/>
    <property type="evidence" value="ECO:0007669"/>
    <property type="project" value="UniProtKB-ARBA"/>
</dbReference>
<evidence type="ECO:0000256" key="10">
    <source>
        <dbReference type="ARBA" id="ARBA00022786"/>
    </source>
</evidence>
<dbReference type="GO" id="GO:0044027">
    <property type="term" value="P:negative regulation of gene expression via chromosomal CpG island methylation"/>
    <property type="evidence" value="ECO:0007669"/>
    <property type="project" value="TreeGrafter"/>
</dbReference>
<dbReference type="InterPro" id="IPR045134">
    <property type="entry name" value="UHRF1/2-like"/>
</dbReference>
<evidence type="ECO:0000256" key="18">
    <source>
        <dbReference type="ARBA" id="ARBA00023136"/>
    </source>
</evidence>
<dbReference type="EC" id="2.3.2.27" evidence="5"/>
<reference evidence="26" key="1">
    <citation type="submission" date="2025-08" db="UniProtKB">
        <authorList>
            <consortium name="RefSeq"/>
        </authorList>
    </citation>
    <scope>IDENTIFICATION</scope>
    <source>
        <tissue evidence="26">Leaf</tissue>
    </source>
</reference>
<feature type="domain" description="RING-type" evidence="23">
    <location>
        <begin position="166"/>
        <end position="206"/>
    </location>
</feature>
<evidence type="ECO:0000256" key="17">
    <source>
        <dbReference type="ARBA" id="ARBA00023128"/>
    </source>
</evidence>
<dbReference type="SUPFAM" id="SSF88697">
    <property type="entry name" value="PUA domain-like"/>
    <property type="match status" value="1"/>
</dbReference>
<keyword evidence="19 21" id="KW-0539">Nucleus</keyword>
<feature type="region of interest" description="Disordered" evidence="22">
    <location>
        <begin position="113"/>
        <end position="146"/>
    </location>
</feature>
<dbReference type="GO" id="GO:0005634">
    <property type="term" value="C:nucleus"/>
    <property type="evidence" value="ECO:0007669"/>
    <property type="project" value="UniProtKB-SubCell"/>
</dbReference>
<accession>A0A6J1AI94</accession>
<evidence type="ECO:0000256" key="12">
    <source>
        <dbReference type="ARBA" id="ARBA00022833"/>
    </source>
</evidence>
<keyword evidence="25" id="KW-1185">Reference proteome</keyword>
<dbReference type="GO" id="GO:0005743">
    <property type="term" value="C:mitochondrial inner membrane"/>
    <property type="evidence" value="ECO:0007669"/>
    <property type="project" value="UniProtKB-SubCell"/>
</dbReference>
<keyword evidence="15" id="KW-0811">Translocation</keyword>
<keyword evidence="12" id="KW-0862">Zinc</keyword>
<dbReference type="SUPFAM" id="SSF57850">
    <property type="entry name" value="RING/U-box"/>
    <property type="match status" value="2"/>
</dbReference>
<organism evidence="25 26">
    <name type="scientific">Herrania umbratica</name>
    <dbReference type="NCBI Taxonomy" id="108875"/>
    <lineage>
        <taxon>Eukaryota</taxon>
        <taxon>Viridiplantae</taxon>
        <taxon>Streptophyta</taxon>
        <taxon>Embryophyta</taxon>
        <taxon>Tracheophyta</taxon>
        <taxon>Spermatophyta</taxon>
        <taxon>Magnoliopsida</taxon>
        <taxon>eudicotyledons</taxon>
        <taxon>Gunneridae</taxon>
        <taxon>Pentapetalae</taxon>
        <taxon>rosids</taxon>
        <taxon>malvids</taxon>
        <taxon>Malvales</taxon>
        <taxon>Malvaceae</taxon>
        <taxon>Byttnerioideae</taxon>
        <taxon>Herrania</taxon>
    </lineage>
</organism>
<dbReference type="FunFam" id="2.30.280.10:FF:000002">
    <property type="entry name" value="E3 ubiquitin-protein ligase ORTHRUS 2"/>
    <property type="match status" value="1"/>
</dbReference>
<dbReference type="InterPro" id="IPR036987">
    <property type="entry name" value="SRA-YDG_sf"/>
</dbReference>
<comment type="catalytic activity">
    <reaction evidence="1">
        <text>S-ubiquitinyl-[E2 ubiquitin-conjugating enzyme]-L-cysteine + [acceptor protein]-L-lysine = [E2 ubiquitin-conjugating enzyme]-L-cysteine + N(6)-ubiquitinyl-[acceptor protein]-L-lysine.</text>
        <dbReference type="EC" id="2.3.2.27"/>
    </reaction>
</comment>
<dbReference type="SMART" id="SM00184">
    <property type="entry name" value="RING"/>
    <property type="match status" value="2"/>
</dbReference>
<keyword evidence="10" id="KW-0833">Ubl conjugation pathway</keyword>
<dbReference type="GO" id="GO:0015031">
    <property type="term" value="P:protein transport"/>
    <property type="evidence" value="ECO:0007669"/>
    <property type="project" value="UniProtKB-KW"/>
</dbReference>
<protein>
    <recommendedName>
        <fullName evidence="5">RING-type E3 ubiquitin transferase</fullName>
        <ecNumber evidence="5">2.3.2.27</ecNumber>
    </recommendedName>
</protein>
<dbReference type="GeneID" id="110418028"/>
<keyword evidence="9 20" id="KW-0863">Zinc-finger</keyword>
<dbReference type="InterPro" id="IPR011011">
    <property type="entry name" value="Znf_FYVE_PHD"/>
</dbReference>
<dbReference type="InterPro" id="IPR001841">
    <property type="entry name" value="Znf_RING"/>
</dbReference>
<dbReference type="Gene3D" id="2.30.280.10">
    <property type="entry name" value="SRA-YDG"/>
    <property type="match status" value="1"/>
</dbReference>
<dbReference type="SMART" id="SM00466">
    <property type="entry name" value="SRA"/>
    <property type="match status" value="1"/>
</dbReference>
<dbReference type="InterPro" id="IPR036869">
    <property type="entry name" value="J_dom_sf"/>
</dbReference>
<evidence type="ECO:0000256" key="19">
    <source>
        <dbReference type="ARBA" id="ARBA00023242"/>
    </source>
</evidence>
<dbReference type="GO" id="GO:0008270">
    <property type="term" value="F:zinc ion binding"/>
    <property type="evidence" value="ECO:0007669"/>
    <property type="project" value="UniProtKB-KW"/>
</dbReference>
<keyword evidence="7" id="KW-0808">Transferase</keyword>
<dbReference type="Pfam" id="PF02182">
    <property type="entry name" value="SAD_SRA"/>
    <property type="match status" value="1"/>
</dbReference>
<dbReference type="PROSITE" id="PS00518">
    <property type="entry name" value="ZF_RING_1"/>
    <property type="match status" value="1"/>
</dbReference>
<dbReference type="GO" id="GO:0016567">
    <property type="term" value="P:protein ubiquitination"/>
    <property type="evidence" value="ECO:0007669"/>
    <property type="project" value="UniProtKB-ARBA"/>
</dbReference>
<evidence type="ECO:0000256" key="14">
    <source>
        <dbReference type="ARBA" id="ARBA00022927"/>
    </source>
</evidence>
<dbReference type="OrthoDB" id="2270193at2759"/>
<dbReference type="Pfam" id="PF13445">
    <property type="entry name" value="zf-RING_UBOX"/>
    <property type="match status" value="2"/>
</dbReference>
<comment type="pathway">
    <text evidence="3">Protein modification; protein ubiquitination.</text>
</comment>
<evidence type="ECO:0000256" key="7">
    <source>
        <dbReference type="ARBA" id="ARBA00022679"/>
    </source>
</evidence>
<gene>
    <name evidence="26" type="primary">LOC110418028</name>
</gene>
<dbReference type="PROSITE" id="PS51015">
    <property type="entry name" value="YDG"/>
    <property type="match status" value="1"/>
</dbReference>
<dbReference type="PROSITE" id="PS50089">
    <property type="entry name" value="ZF_RING_2"/>
    <property type="match status" value="2"/>
</dbReference>
<keyword evidence="14" id="KW-0653">Protein transport</keyword>
<dbReference type="InterPro" id="IPR003105">
    <property type="entry name" value="SRA_YDG"/>
</dbReference>
<dbReference type="Gene3D" id="3.30.40.10">
    <property type="entry name" value="Zinc/RING finger domain, C3HC4 (zinc finger)"/>
    <property type="match status" value="2"/>
</dbReference>
<comment type="similarity">
    <text evidence="4">Belongs to the TIM16/PAM16 family.</text>
</comment>
<dbReference type="InterPro" id="IPR015947">
    <property type="entry name" value="PUA-like_sf"/>
</dbReference>
<evidence type="ECO:0000256" key="3">
    <source>
        <dbReference type="ARBA" id="ARBA00004906"/>
    </source>
</evidence>
<name>A0A6J1AI94_9ROSI</name>
<dbReference type="Pfam" id="PF03656">
    <property type="entry name" value="Pam16"/>
    <property type="match status" value="1"/>
</dbReference>
<keyword evidence="16" id="KW-0238">DNA-binding</keyword>
<dbReference type="InterPro" id="IPR017907">
    <property type="entry name" value="Znf_RING_CS"/>
</dbReference>
<evidence type="ECO:0000259" key="24">
    <source>
        <dbReference type="PROSITE" id="PS51015"/>
    </source>
</evidence>
<evidence type="ECO:0000313" key="25">
    <source>
        <dbReference type="Proteomes" id="UP000504621"/>
    </source>
</evidence>
<evidence type="ECO:0000256" key="6">
    <source>
        <dbReference type="ARBA" id="ARBA00022448"/>
    </source>
</evidence>
<evidence type="ECO:0000256" key="16">
    <source>
        <dbReference type="ARBA" id="ARBA00023125"/>
    </source>
</evidence>
<dbReference type="AlphaFoldDB" id="A0A6J1AI94"/>
<dbReference type="Proteomes" id="UP000504621">
    <property type="component" value="Unplaced"/>
</dbReference>
<dbReference type="GO" id="GO:0003677">
    <property type="term" value="F:DNA binding"/>
    <property type="evidence" value="ECO:0007669"/>
    <property type="project" value="UniProtKB-KW"/>
</dbReference>